<dbReference type="PRINTS" id="PR00723">
    <property type="entry name" value="SUBTILISIN"/>
</dbReference>
<dbReference type="InterPro" id="IPR022398">
    <property type="entry name" value="Peptidase_S8_His-AS"/>
</dbReference>
<reference evidence="8 9" key="1">
    <citation type="submission" date="2023-05" db="EMBL/GenBank/DDBJ databases">
        <title>A 100% complete, gapless, phased diploid assembly of the Scenedesmus obliquus UTEX 3031 genome.</title>
        <authorList>
            <person name="Biondi T.C."/>
            <person name="Hanschen E.R."/>
            <person name="Kwon T."/>
            <person name="Eng W."/>
            <person name="Kruse C.P.S."/>
            <person name="Koehler S.I."/>
            <person name="Kunde Y."/>
            <person name="Gleasner C.D."/>
            <person name="You Mak K.T."/>
            <person name="Polle J."/>
            <person name="Hovde B.T."/>
            <person name="Starkenburg S.R."/>
        </authorList>
    </citation>
    <scope>NUCLEOTIDE SEQUENCE [LARGE SCALE GENOMIC DNA]</scope>
    <source>
        <strain evidence="8 9">DOE0152z</strain>
    </source>
</reference>
<feature type="compositionally biased region" description="Low complexity" evidence="6">
    <location>
        <begin position="22"/>
        <end position="38"/>
    </location>
</feature>
<feature type="region of interest" description="Disordered" evidence="6">
    <location>
        <begin position="1"/>
        <end position="44"/>
    </location>
</feature>
<dbReference type="SMART" id="SM00181">
    <property type="entry name" value="EGF"/>
    <property type="match status" value="2"/>
</dbReference>
<feature type="domain" description="EGF-like" evidence="7">
    <location>
        <begin position="269"/>
        <end position="313"/>
    </location>
</feature>
<dbReference type="InterPro" id="IPR023828">
    <property type="entry name" value="Peptidase_S8_Ser-AS"/>
</dbReference>
<dbReference type="InterPro" id="IPR000209">
    <property type="entry name" value="Peptidase_S8/S53_dom"/>
</dbReference>
<dbReference type="InterPro" id="IPR023827">
    <property type="entry name" value="Peptidase_S8_Asp-AS"/>
</dbReference>
<dbReference type="SUPFAM" id="SSF52743">
    <property type="entry name" value="Subtilisin-like"/>
    <property type="match status" value="1"/>
</dbReference>
<sequence length="1240" mass="130794">MAQGNGPSDKPPAPDILENDASSSGSRSSSRGRGSSSSQQMTCTNNMQQGGVLPLAKAWAEAGRVTLSAAPLEQGGCVAYKITPQQLAGTACATPSPDSYILVEFWQQPGNSSSSSSSSGGGRRSSMPDVRVLAARGTQPWITVGPDGHTKVTPPIRDPDTGLTPVGTFQDDAAVVYNRAAARVFFPTASPMTDMGEPLDPNTWYITVAVKPQEGSSDPLPGYGIRASCIIANPTGSSSSRMDTRRVGSSSSSSSSAAAALGDTTDGIPCPVASPGGPQCSGRGTCRVDSTAQSIERSRYCDCESGSGSYACQTRLPALPLNTATTVTVPPGQWGIWEVTLPGLIKDSRGGPGAPPRDAVAAAAAGLGPGLVGNEVLLVTAERVDREQGFGGNPLLFLKPFMTKDHNEPSLDALDTDVVQYADLRSFQLQLNRHFLLQRLPVRDALSPSGASGYSMPRRWYVAIYNSNATRLSQPARVELNLQYRDLNRSPLVCPFDCSGSGRCVDPKPASSALMPLDLGSNGPSDASIVTAIGPMQDQSPVDAGFMCVCNPGYAGLTCEGRMQNVTVGSGEQRLGPEVLQPGGWFFYVVTVVSGFNPQQHDLGIQWTIGEPSSPPSNYSGAFISFDQGPLPSHALGDRRLVIPVRKSMTPYSKLIVRNNPPLPLQVPGGQLSPGGTYVVSIFNNDYAVTEPFQFTLNFFIMADQGTFMHPYMSILLGVTAAVILCLAMTLCSRVPGRYIVFFRSNVSSTQQGIERALRSASDVERVVQDQIISIAQTRCIPPSSLAGISSAGPRLQWAGCKANGTRIYWFGERCGANLARTRWVGMYAVNTTTNEMIPGCLQYRKSPESDPWNVAHMGACGVAPTVAPADLAVNKFIPLGIQCIAAVYKSRHVPCPVSDLAVNEFIPLGIQRIEAVYKSRLPDMARAPVPGVVVAVVDTGVDASHPDLNVVGGMNFVGDEPQLTYANDTNGHGTHVSGTIGARNQGKGIVGVAPGIGIYALRVLHADGNGLLSDLLRAYDHLVANARQLGIRVVNLSLSGAGQTTDEDCRYVTELVRQGITVVTAAGNTGVSALGVVPAACPGALVVTAVSDMDGVGGSSDYPPSWSNFVPLSDTGNFTSRMLAAPGDDVTSTWPLIQPAFGGYAKMKGTSMACPHISGIAALCYASGVCKSSSSSELEKVVAPAVAYNQAVSFYGYNNDPLTNPLPDKYYGYMAWGRQFWGQEQGDWYPAGLSLPSLQ</sequence>
<evidence type="ECO:0000256" key="5">
    <source>
        <dbReference type="RuleBase" id="RU003355"/>
    </source>
</evidence>
<evidence type="ECO:0000313" key="9">
    <source>
        <dbReference type="Proteomes" id="UP001244341"/>
    </source>
</evidence>
<proteinExistence type="inferred from homology"/>
<dbReference type="InterPro" id="IPR050131">
    <property type="entry name" value="Peptidase_S8_subtilisin-like"/>
</dbReference>
<dbReference type="InterPro" id="IPR015500">
    <property type="entry name" value="Peptidase_S8_subtilisin-rel"/>
</dbReference>
<protein>
    <recommendedName>
        <fullName evidence="7">EGF-like domain-containing protein</fullName>
    </recommendedName>
</protein>
<feature type="compositionally biased region" description="Low complexity" evidence="6">
    <location>
        <begin position="249"/>
        <end position="260"/>
    </location>
</feature>
<evidence type="ECO:0000256" key="3">
    <source>
        <dbReference type="ARBA" id="ARBA00022801"/>
    </source>
</evidence>
<organism evidence="8 9">
    <name type="scientific">Tetradesmus obliquus</name>
    <name type="common">Green alga</name>
    <name type="synonym">Acutodesmus obliquus</name>
    <dbReference type="NCBI Taxonomy" id="3088"/>
    <lineage>
        <taxon>Eukaryota</taxon>
        <taxon>Viridiplantae</taxon>
        <taxon>Chlorophyta</taxon>
        <taxon>core chlorophytes</taxon>
        <taxon>Chlorophyceae</taxon>
        <taxon>CS clade</taxon>
        <taxon>Sphaeropleales</taxon>
        <taxon>Scenedesmaceae</taxon>
        <taxon>Tetradesmus</taxon>
    </lineage>
</organism>
<keyword evidence="4 5" id="KW-0720">Serine protease</keyword>
<feature type="domain" description="EGF-like" evidence="7">
    <location>
        <begin position="493"/>
        <end position="560"/>
    </location>
</feature>
<dbReference type="InterPro" id="IPR036852">
    <property type="entry name" value="Peptidase_S8/S53_dom_sf"/>
</dbReference>
<dbReference type="PANTHER" id="PTHR43806">
    <property type="entry name" value="PEPTIDASE S8"/>
    <property type="match status" value="1"/>
</dbReference>
<evidence type="ECO:0000256" key="6">
    <source>
        <dbReference type="SAM" id="MobiDB-lite"/>
    </source>
</evidence>
<evidence type="ECO:0000256" key="4">
    <source>
        <dbReference type="ARBA" id="ARBA00022825"/>
    </source>
</evidence>
<dbReference type="EMBL" id="CP126214">
    <property type="protein sequence ID" value="WIA15899.1"/>
    <property type="molecule type" value="Genomic_DNA"/>
</dbReference>
<accession>A0ABY8U3E1</accession>
<keyword evidence="3 5" id="KW-0378">Hydrolase</keyword>
<dbReference type="PROSITE" id="PS00136">
    <property type="entry name" value="SUBTILASE_ASP"/>
    <property type="match status" value="1"/>
</dbReference>
<dbReference type="PANTHER" id="PTHR43806:SF11">
    <property type="entry name" value="CEREVISIN-RELATED"/>
    <property type="match status" value="1"/>
</dbReference>
<feature type="region of interest" description="Disordered" evidence="6">
    <location>
        <begin position="234"/>
        <end position="286"/>
    </location>
</feature>
<gene>
    <name evidence="8" type="ORF">OEZ85_012648</name>
</gene>
<dbReference type="InterPro" id="IPR000742">
    <property type="entry name" value="EGF"/>
</dbReference>
<dbReference type="PROSITE" id="PS00138">
    <property type="entry name" value="SUBTILASE_SER"/>
    <property type="match status" value="1"/>
</dbReference>
<dbReference type="Gene3D" id="3.40.50.200">
    <property type="entry name" value="Peptidase S8/S53 domain"/>
    <property type="match status" value="1"/>
</dbReference>
<keyword evidence="9" id="KW-1185">Reference proteome</keyword>
<evidence type="ECO:0000256" key="1">
    <source>
        <dbReference type="ARBA" id="ARBA00011073"/>
    </source>
</evidence>
<dbReference type="PROSITE" id="PS00137">
    <property type="entry name" value="SUBTILASE_HIS"/>
    <property type="match status" value="1"/>
</dbReference>
<keyword evidence="2 5" id="KW-0645">Protease</keyword>
<dbReference type="Proteomes" id="UP001244341">
    <property type="component" value="Chromosome 7b"/>
</dbReference>
<dbReference type="Pfam" id="PF00082">
    <property type="entry name" value="Peptidase_S8"/>
    <property type="match status" value="1"/>
</dbReference>
<evidence type="ECO:0000256" key="2">
    <source>
        <dbReference type="ARBA" id="ARBA00022670"/>
    </source>
</evidence>
<name>A0ABY8U3E1_TETOB</name>
<evidence type="ECO:0000313" key="8">
    <source>
        <dbReference type="EMBL" id="WIA15899.1"/>
    </source>
</evidence>
<evidence type="ECO:0000259" key="7">
    <source>
        <dbReference type="SMART" id="SM00181"/>
    </source>
</evidence>
<comment type="similarity">
    <text evidence="1 5">Belongs to the peptidase S8 family.</text>
</comment>